<evidence type="ECO:0000313" key="8">
    <source>
        <dbReference type="Proteomes" id="UP000694941"/>
    </source>
</evidence>
<sequence length="278" mass="31269">MRQKSDIEGKGEFRCCLCCHVRTGSIILGIWHLVLHVFALGILASIVFHPDLMCQKLAQWKTSDIHTDELGTSIHGGGMKPNPNSQLPELPELSAGPAGDYAFLREWKWDLKDVHVAMAVTLCTGLITSLMVYGAVRGCPSCLMPFFCLQVFDFMISALSVIGYFSYMPNPREIIQNSHDIPFQKELLQLDAQWLCAIVMAAFIVCMLVKAYFMGVVWSCYKYLKLLQMTQIVDNYLDVEEEMLLPTDYEMGVKSPLYLSPYGQPPPPPYTPPTTNDV</sequence>
<reference evidence="9 10" key="1">
    <citation type="submission" date="2025-05" db="UniProtKB">
        <authorList>
            <consortium name="RefSeq"/>
        </authorList>
    </citation>
    <scope>IDENTIFICATION</scope>
    <source>
        <tissue evidence="9 10">Muscle</tissue>
    </source>
</reference>
<evidence type="ECO:0000256" key="5">
    <source>
        <dbReference type="ARBA" id="ARBA00022989"/>
    </source>
</evidence>
<feature type="transmembrane region" description="Helical" evidence="7">
    <location>
        <begin position="114"/>
        <end position="136"/>
    </location>
</feature>
<evidence type="ECO:0000256" key="2">
    <source>
        <dbReference type="ARBA" id="ARBA00010076"/>
    </source>
</evidence>
<dbReference type="InterPro" id="IPR004687">
    <property type="entry name" value="LAPTM4/5"/>
</dbReference>
<keyword evidence="8" id="KW-1185">Reference proteome</keyword>
<comment type="subcellular location">
    <subcellularLocation>
        <location evidence="1">Endomembrane system</location>
        <topology evidence="1">Multi-pass membrane protein</topology>
    </subcellularLocation>
</comment>
<evidence type="ECO:0000313" key="9">
    <source>
        <dbReference type="RefSeq" id="XP_013781970.1"/>
    </source>
</evidence>
<keyword evidence="5 7" id="KW-1133">Transmembrane helix</keyword>
<dbReference type="PANTHER" id="PTHR12479:SF10">
    <property type="entry name" value="LYSOSOMAL-ASSOCIATED TRANSMEMBRANE PROTEIN"/>
    <property type="match status" value="1"/>
</dbReference>
<keyword evidence="6 7" id="KW-0472">Membrane</keyword>
<protein>
    <submittedName>
        <fullName evidence="9 10">Lysosomal-associated transmembrane protein 4A-like</fullName>
    </submittedName>
</protein>
<feature type="transmembrane region" description="Helical" evidence="7">
    <location>
        <begin position="30"/>
        <end position="48"/>
    </location>
</feature>
<evidence type="ECO:0000256" key="1">
    <source>
        <dbReference type="ARBA" id="ARBA00004127"/>
    </source>
</evidence>
<dbReference type="Proteomes" id="UP000694941">
    <property type="component" value="Unplaced"/>
</dbReference>
<comment type="similarity">
    <text evidence="2">Belongs to the LAPTM4/LAPTM5 transporter family.</text>
</comment>
<name>A0ABM1BH96_LIMPO</name>
<keyword evidence="4 7" id="KW-0812">Transmembrane</keyword>
<dbReference type="RefSeq" id="XP_013781971.1">
    <property type="nucleotide sequence ID" value="XM_013926517.2"/>
</dbReference>
<organism evidence="8 9">
    <name type="scientific">Limulus polyphemus</name>
    <name type="common">Atlantic horseshoe crab</name>
    <dbReference type="NCBI Taxonomy" id="6850"/>
    <lineage>
        <taxon>Eukaryota</taxon>
        <taxon>Metazoa</taxon>
        <taxon>Ecdysozoa</taxon>
        <taxon>Arthropoda</taxon>
        <taxon>Chelicerata</taxon>
        <taxon>Merostomata</taxon>
        <taxon>Xiphosura</taxon>
        <taxon>Limulidae</taxon>
        <taxon>Limulus</taxon>
    </lineage>
</organism>
<evidence type="ECO:0000256" key="3">
    <source>
        <dbReference type="ARBA" id="ARBA00022448"/>
    </source>
</evidence>
<feature type="transmembrane region" description="Helical" evidence="7">
    <location>
        <begin position="143"/>
        <end position="167"/>
    </location>
</feature>
<dbReference type="RefSeq" id="XP_013781970.1">
    <property type="nucleotide sequence ID" value="XM_013926516.1"/>
</dbReference>
<evidence type="ECO:0000256" key="4">
    <source>
        <dbReference type="ARBA" id="ARBA00022692"/>
    </source>
</evidence>
<dbReference type="Pfam" id="PF03821">
    <property type="entry name" value="Mtp"/>
    <property type="match status" value="1"/>
</dbReference>
<dbReference type="InterPro" id="IPR051115">
    <property type="entry name" value="LAPTM_transporter"/>
</dbReference>
<evidence type="ECO:0000256" key="6">
    <source>
        <dbReference type="ARBA" id="ARBA00023136"/>
    </source>
</evidence>
<proteinExistence type="inferred from homology"/>
<evidence type="ECO:0000313" key="10">
    <source>
        <dbReference type="RefSeq" id="XP_013781971.1"/>
    </source>
</evidence>
<evidence type="ECO:0000256" key="7">
    <source>
        <dbReference type="SAM" id="Phobius"/>
    </source>
</evidence>
<gene>
    <name evidence="9 10" type="primary">LOC106466258</name>
</gene>
<accession>A0ABM1BH96</accession>
<dbReference type="PANTHER" id="PTHR12479">
    <property type="entry name" value="LYSOSOMAL-ASSOCIATED TRANSMEMBRANE PROTEIN"/>
    <property type="match status" value="1"/>
</dbReference>
<dbReference type="GeneID" id="106466258"/>
<feature type="transmembrane region" description="Helical" evidence="7">
    <location>
        <begin position="192"/>
        <end position="221"/>
    </location>
</feature>
<keyword evidence="3" id="KW-0813">Transport</keyword>